<proteinExistence type="predicted"/>
<protein>
    <submittedName>
        <fullName evidence="2">Uncharacterized protein</fullName>
    </submittedName>
</protein>
<name>A0AA39JG11_9AGAR</name>
<dbReference type="Proteomes" id="UP001175226">
    <property type="component" value="Unassembled WGS sequence"/>
</dbReference>
<evidence type="ECO:0000313" key="3">
    <source>
        <dbReference type="Proteomes" id="UP001175226"/>
    </source>
</evidence>
<reference evidence="2" key="1">
    <citation type="submission" date="2023-06" db="EMBL/GenBank/DDBJ databases">
        <authorList>
            <consortium name="Lawrence Berkeley National Laboratory"/>
            <person name="Ahrendt S."/>
            <person name="Sahu N."/>
            <person name="Indic B."/>
            <person name="Wong-Bajracharya J."/>
            <person name="Merenyi Z."/>
            <person name="Ke H.-M."/>
            <person name="Monk M."/>
            <person name="Kocsube S."/>
            <person name="Drula E."/>
            <person name="Lipzen A."/>
            <person name="Balint B."/>
            <person name="Henrissat B."/>
            <person name="Andreopoulos B."/>
            <person name="Martin F.M."/>
            <person name="Harder C.B."/>
            <person name="Rigling D."/>
            <person name="Ford K.L."/>
            <person name="Foster G.D."/>
            <person name="Pangilinan J."/>
            <person name="Papanicolaou A."/>
            <person name="Barry K."/>
            <person name="LaButti K."/>
            <person name="Viragh M."/>
            <person name="Koriabine M."/>
            <person name="Yan M."/>
            <person name="Riley R."/>
            <person name="Champramary S."/>
            <person name="Plett K.L."/>
            <person name="Tsai I.J."/>
            <person name="Slot J."/>
            <person name="Sipos G."/>
            <person name="Plett J."/>
            <person name="Nagy L.G."/>
            <person name="Grigoriev I.V."/>
        </authorList>
    </citation>
    <scope>NUCLEOTIDE SEQUENCE</scope>
    <source>
        <strain evidence="2">FPL87.14</strain>
    </source>
</reference>
<keyword evidence="3" id="KW-1185">Reference proteome</keyword>
<gene>
    <name evidence="2" type="ORF">EV421DRAFT_1737649</name>
</gene>
<evidence type="ECO:0000313" key="2">
    <source>
        <dbReference type="EMBL" id="KAK0439858.1"/>
    </source>
</evidence>
<evidence type="ECO:0000256" key="1">
    <source>
        <dbReference type="SAM" id="SignalP"/>
    </source>
</evidence>
<organism evidence="2 3">
    <name type="scientific">Armillaria borealis</name>
    <dbReference type="NCBI Taxonomy" id="47425"/>
    <lineage>
        <taxon>Eukaryota</taxon>
        <taxon>Fungi</taxon>
        <taxon>Dikarya</taxon>
        <taxon>Basidiomycota</taxon>
        <taxon>Agaricomycotina</taxon>
        <taxon>Agaricomycetes</taxon>
        <taxon>Agaricomycetidae</taxon>
        <taxon>Agaricales</taxon>
        <taxon>Marasmiineae</taxon>
        <taxon>Physalacriaceae</taxon>
        <taxon>Armillaria</taxon>
    </lineage>
</organism>
<accession>A0AA39JG11</accession>
<dbReference type="EMBL" id="JAUEPT010000036">
    <property type="protein sequence ID" value="KAK0439858.1"/>
    <property type="molecule type" value="Genomic_DNA"/>
</dbReference>
<feature type="chain" id="PRO_5041428851" evidence="1">
    <location>
        <begin position="23"/>
        <end position="155"/>
    </location>
</feature>
<feature type="signal peptide" evidence="1">
    <location>
        <begin position="1"/>
        <end position="22"/>
    </location>
</feature>
<keyword evidence="1" id="KW-0732">Signal</keyword>
<dbReference type="AlphaFoldDB" id="A0AA39JG11"/>
<sequence>MALSRSFTLIAMFRLLGPFVIAGDDYWLDRSLNRNCLPATKATNGKENDSDKTWRQLVKTLTAAYLHGFRGHASKAEQSNSGFDLIGAEYCQKRDIIDGSADEVGFRLHPYLMLSHLLAHPVFAAMDSGASLRVHNVWIDFAATTDLRRRSYAWE</sequence>
<comment type="caution">
    <text evidence="2">The sequence shown here is derived from an EMBL/GenBank/DDBJ whole genome shotgun (WGS) entry which is preliminary data.</text>
</comment>